<keyword evidence="2" id="KW-0963">Cytoplasm</keyword>
<gene>
    <name evidence="11" type="ORF">PAHA3_1850</name>
</gene>
<dbReference type="GO" id="GO:0003700">
    <property type="term" value="F:DNA-binding transcription factor activity"/>
    <property type="evidence" value="ECO:0007669"/>
    <property type="project" value="InterPro"/>
</dbReference>
<dbReference type="InterPro" id="IPR001789">
    <property type="entry name" value="Sig_transdc_resp-reg_receiver"/>
</dbReference>
<keyword evidence="4" id="KW-0902">Two-component regulatory system</keyword>
<dbReference type="GO" id="GO:0005737">
    <property type="term" value="C:cytoplasm"/>
    <property type="evidence" value="ECO:0007669"/>
    <property type="project" value="UniProtKB-SubCell"/>
</dbReference>
<keyword evidence="6" id="KW-0238">DNA-binding</keyword>
<dbReference type="InterPro" id="IPR051552">
    <property type="entry name" value="HptR"/>
</dbReference>
<dbReference type="InterPro" id="IPR018060">
    <property type="entry name" value="HTH_AraC"/>
</dbReference>
<dbReference type="EMBL" id="BCNV01000001">
    <property type="protein sequence ID" value="GAS81776.1"/>
    <property type="molecule type" value="Genomic_DNA"/>
</dbReference>
<evidence type="ECO:0000256" key="3">
    <source>
        <dbReference type="ARBA" id="ARBA00022553"/>
    </source>
</evidence>
<proteinExistence type="predicted"/>
<evidence type="ECO:0000256" key="2">
    <source>
        <dbReference type="ARBA" id="ARBA00022490"/>
    </source>
</evidence>
<dbReference type="Pfam" id="PF00072">
    <property type="entry name" value="Response_reg"/>
    <property type="match status" value="1"/>
</dbReference>
<keyword evidence="5" id="KW-0805">Transcription regulation</keyword>
<dbReference type="Proteomes" id="UP000069697">
    <property type="component" value="Unassembled WGS sequence"/>
</dbReference>
<dbReference type="PROSITE" id="PS50110">
    <property type="entry name" value="RESPONSE_REGULATORY"/>
    <property type="match status" value="1"/>
</dbReference>
<dbReference type="Gene3D" id="3.40.50.2300">
    <property type="match status" value="1"/>
</dbReference>
<sequence length="513" mass="59246">MYKVLLVDDEPYAIEGLQLLINWEKYGFEIRGVCANGEEAIRMIQQDQPDLVVTDIRMPVMNGLELVEEARRLEHESVLFVITSGYSDFNYARQAIRLGVSNYLTKPVDSTEAEEMLERLRLHLQEREKQERIREHAKVQKIKAYLSTLIRDKQNISEQEISEIVPHLNKSHWTYLRITFQGDIQEACSVAEQTAGGSAFCYVIDKTRDALGLVWGEEEPSRSGASEAIKAFTQRLLNNMQNNGCEDIHIAVGLMISNLEHLSESFHSAQEVGRYLFFNQERLLFAEDIELEKWQFDPETMSEVDRITDLLENGSVDELSSSIRDVFELFLQMKAAPEIVHIFSTHIMFRGLSLCKELGGEPNGLMNESASRILEKSHRNIEEVAGNLEHFCLQCKSELAILRERQVGGIQAKVAEYVQTYYRETFTIQELAERFYVNPVHLGQSFLRKYGKGVIEVVHDLRMEEAKRLLQETNQTSSAIAEQVGYRSYQHFLRHFEKRTAMKPLEYRQKFTT</sequence>
<keyword evidence="7" id="KW-0804">Transcription</keyword>
<dbReference type="InterPro" id="IPR009057">
    <property type="entry name" value="Homeodomain-like_sf"/>
</dbReference>
<evidence type="ECO:0000259" key="10">
    <source>
        <dbReference type="PROSITE" id="PS50110"/>
    </source>
</evidence>
<evidence type="ECO:0000313" key="11">
    <source>
        <dbReference type="EMBL" id="GAS81776.1"/>
    </source>
</evidence>
<dbReference type="RefSeq" id="WP_062834430.1">
    <property type="nucleotide sequence ID" value="NZ_BCNV01000001.1"/>
</dbReference>
<dbReference type="PROSITE" id="PS01124">
    <property type="entry name" value="HTH_ARAC_FAMILY_2"/>
    <property type="match status" value="1"/>
</dbReference>
<dbReference type="AlphaFoldDB" id="A0A100VL48"/>
<comment type="caution">
    <text evidence="11">The sequence shown here is derived from an EMBL/GenBank/DDBJ whole genome shotgun (WGS) entry which is preliminary data.</text>
</comment>
<dbReference type="GO" id="GO:0000160">
    <property type="term" value="P:phosphorelay signal transduction system"/>
    <property type="evidence" value="ECO:0007669"/>
    <property type="project" value="UniProtKB-KW"/>
</dbReference>
<dbReference type="CDD" id="cd17536">
    <property type="entry name" value="REC_YesN-like"/>
    <property type="match status" value="1"/>
</dbReference>
<evidence type="ECO:0000256" key="5">
    <source>
        <dbReference type="ARBA" id="ARBA00023015"/>
    </source>
</evidence>
<dbReference type="Gene3D" id="1.10.10.60">
    <property type="entry name" value="Homeodomain-like"/>
    <property type="match status" value="2"/>
</dbReference>
<organism evidence="11 12">
    <name type="scientific">Paenibacillus amylolyticus</name>
    <dbReference type="NCBI Taxonomy" id="1451"/>
    <lineage>
        <taxon>Bacteria</taxon>
        <taxon>Bacillati</taxon>
        <taxon>Bacillota</taxon>
        <taxon>Bacilli</taxon>
        <taxon>Bacillales</taxon>
        <taxon>Paenibacillaceae</taxon>
        <taxon>Paenibacillus</taxon>
    </lineage>
</organism>
<feature type="modified residue" description="4-aspartylphosphate" evidence="8">
    <location>
        <position position="55"/>
    </location>
</feature>
<evidence type="ECO:0000313" key="12">
    <source>
        <dbReference type="Proteomes" id="UP000069697"/>
    </source>
</evidence>
<name>A0A100VL48_PAEAM</name>
<keyword evidence="3 8" id="KW-0597">Phosphoprotein</keyword>
<reference evidence="11 12" key="1">
    <citation type="journal article" date="2016" name="Genome Announc.">
        <title>Draft Genome Sequence of Paenibacillus amylolyticus Heshi-A3, Isolated from Fermented Rice Bran in a Japanese Fermented Seafood Dish.</title>
        <authorList>
            <person name="Akuzawa S."/>
            <person name="Nagaoka J."/>
            <person name="Kanekatsu M."/>
            <person name="Kubota E."/>
            <person name="Ohtake R."/>
            <person name="Suzuki T."/>
            <person name="Kanesaki Y."/>
        </authorList>
    </citation>
    <scope>NUCLEOTIDE SEQUENCE [LARGE SCALE GENOMIC DNA]</scope>
    <source>
        <strain evidence="11 12">Heshi-A3</strain>
    </source>
</reference>
<protein>
    <recommendedName>
        <fullName evidence="13">Response regulator</fullName>
    </recommendedName>
</protein>
<dbReference type="PANTHER" id="PTHR42713:SF3">
    <property type="entry name" value="TRANSCRIPTIONAL REGULATORY PROTEIN HPTR"/>
    <property type="match status" value="1"/>
</dbReference>
<dbReference type="PANTHER" id="PTHR42713">
    <property type="entry name" value="HISTIDINE KINASE-RELATED"/>
    <property type="match status" value="1"/>
</dbReference>
<reference evidence="12" key="2">
    <citation type="submission" date="2016-01" db="EMBL/GenBank/DDBJ databases">
        <title>Draft Genome Sequence of Paenibacillus amylolyticus Heshi-A3 that Was Isolated from Fermented Rice Bran with Aging Salted Mackerel, Which Was Named Heshiko as Traditional Fermented Seafood in Japan.</title>
        <authorList>
            <person name="Akuzawa S."/>
            <person name="Nakagawa J."/>
            <person name="Kanekatsu T."/>
            <person name="Kubota E."/>
            <person name="Ohtake R."/>
            <person name="Suzuki T."/>
            <person name="Kanesaki Y."/>
        </authorList>
    </citation>
    <scope>NUCLEOTIDE SEQUENCE [LARGE SCALE GENOMIC DNA]</scope>
    <source>
        <strain evidence="12">Heshi-A3</strain>
    </source>
</reference>
<evidence type="ECO:0000256" key="4">
    <source>
        <dbReference type="ARBA" id="ARBA00023012"/>
    </source>
</evidence>
<dbReference type="Pfam" id="PF12833">
    <property type="entry name" value="HTH_18"/>
    <property type="match status" value="1"/>
</dbReference>
<evidence type="ECO:0000256" key="6">
    <source>
        <dbReference type="ARBA" id="ARBA00023125"/>
    </source>
</evidence>
<dbReference type="SMART" id="SM00342">
    <property type="entry name" value="HTH_ARAC"/>
    <property type="match status" value="1"/>
</dbReference>
<dbReference type="SUPFAM" id="SSF46689">
    <property type="entry name" value="Homeodomain-like"/>
    <property type="match status" value="1"/>
</dbReference>
<evidence type="ECO:0000259" key="9">
    <source>
        <dbReference type="PROSITE" id="PS01124"/>
    </source>
</evidence>
<evidence type="ECO:0000256" key="1">
    <source>
        <dbReference type="ARBA" id="ARBA00004496"/>
    </source>
</evidence>
<feature type="domain" description="Response regulatory" evidence="10">
    <location>
        <begin position="3"/>
        <end position="121"/>
    </location>
</feature>
<dbReference type="SMART" id="SM00448">
    <property type="entry name" value="REC"/>
    <property type="match status" value="1"/>
</dbReference>
<dbReference type="InterPro" id="IPR011006">
    <property type="entry name" value="CheY-like_superfamily"/>
</dbReference>
<dbReference type="SUPFAM" id="SSF52172">
    <property type="entry name" value="CheY-like"/>
    <property type="match status" value="1"/>
</dbReference>
<evidence type="ECO:0008006" key="13">
    <source>
        <dbReference type="Google" id="ProtNLM"/>
    </source>
</evidence>
<dbReference type="GO" id="GO:0043565">
    <property type="term" value="F:sequence-specific DNA binding"/>
    <property type="evidence" value="ECO:0007669"/>
    <property type="project" value="InterPro"/>
</dbReference>
<evidence type="ECO:0000256" key="7">
    <source>
        <dbReference type="ARBA" id="ARBA00023163"/>
    </source>
</evidence>
<feature type="domain" description="HTH araC/xylS-type" evidence="9">
    <location>
        <begin position="412"/>
        <end position="510"/>
    </location>
</feature>
<comment type="subcellular location">
    <subcellularLocation>
        <location evidence="1">Cytoplasm</location>
    </subcellularLocation>
</comment>
<accession>A0A100VL48</accession>
<evidence type="ECO:0000256" key="8">
    <source>
        <dbReference type="PROSITE-ProRule" id="PRU00169"/>
    </source>
</evidence>